<dbReference type="GeneID" id="11534108"/>
<dbReference type="InterPro" id="IPR014891">
    <property type="entry name" value="DWNN_domain"/>
</dbReference>
<dbReference type="KEGG" id="tpf:TPHA_0C02700"/>
<keyword evidence="5" id="KW-0539">Nucleus</keyword>
<dbReference type="FunFam" id="4.10.60.10:FF:000005">
    <property type="entry name" value="E3 ubiquitin-protein ligase RBBP6"/>
    <property type="match status" value="1"/>
</dbReference>
<evidence type="ECO:0008006" key="12">
    <source>
        <dbReference type="Google" id="ProtNLM"/>
    </source>
</evidence>
<dbReference type="Proteomes" id="UP000005666">
    <property type="component" value="Chromosome 3"/>
</dbReference>
<keyword evidence="11" id="KW-1185">Reference proteome</keyword>
<evidence type="ECO:0000256" key="5">
    <source>
        <dbReference type="ARBA" id="ARBA00023242"/>
    </source>
</evidence>
<evidence type="ECO:0000256" key="3">
    <source>
        <dbReference type="ARBA" id="ARBA00022771"/>
    </source>
</evidence>
<dbReference type="GO" id="GO:0006397">
    <property type="term" value="P:mRNA processing"/>
    <property type="evidence" value="ECO:0007669"/>
    <property type="project" value="InterPro"/>
</dbReference>
<dbReference type="OrthoDB" id="106784at2759"/>
<dbReference type="GO" id="GO:0000209">
    <property type="term" value="P:protein polyubiquitination"/>
    <property type="evidence" value="ECO:0007669"/>
    <property type="project" value="EnsemblFungi"/>
</dbReference>
<dbReference type="PROSITE" id="PS51282">
    <property type="entry name" value="DWNN"/>
    <property type="match status" value="1"/>
</dbReference>
<proteinExistence type="predicted"/>
<reference evidence="10 11" key="1">
    <citation type="journal article" date="2011" name="Proc. Natl. Acad. Sci. U.S.A.">
        <title>Evolutionary erosion of yeast sex chromosomes by mating-type switching accidents.</title>
        <authorList>
            <person name="Gordon J.L."/>
            <person name="Armisen D."/>
            <person name="Proux-Wera E."/>
            <person name="Oheigeartaigh S.S."/>
            <person name="Byrne K.P."/>
            <person name="Wolfe K.H."/>
        </authorList>
    </citation>
    <scope>NUCLEOTIDE SEQUENCE [LARGE SCALE GENOMIC DNA]</scope>
    <source>
        <strain evidence="11">ATCC 24235 / CBS 4417 / NBRC 1672 / NRRL Y-8282 / UCD 70-5</strain>
    </source>
</reference>
<dbReference type="Gene3D" id="4.10.60.10">
    <property type="entry name" value="Zinc finger, CCHC-type"/>
    <property type="match status" value="1"/>
</dbReference>
<evidence type="ECO:0000256" key="2">
    <source>
        <dbReference type="ARBA" id="ARBA00022723"/>
    </source>
</evidence>
<dbReference type="HOGENOM" id="CLU_019105_0_0_1"/>
<dbReference type="PANTHER" id="PTHR15439:SF0">
    <property type="entry name" value="CELL DIVISION CYCLE AND APOPTOSIS REGULATOR PROTEIN 1-RELATED"/>
    <property type="match status" value="1"/>
</dbReference>
<dbReference type="Gene3D" id="3.30.40.10">
    <property type="entry name" value="Zinc/RING finger domain, C3HC4 (zinc finger)"/>
    <property type="match status" value="1"/>
</dbReference>
<feature type="domain" description="CCHC-type" evidence="8">
    <location>
        <begin position="186"/>
        <end position="200"/>
    </location>
</feature>
<dbReference type="GO" id="GO:0061630">
    <property type="term" value="F:ubiquitin protein ligase activity"/>
    <property type="evidence" value="ECO:0007669"/>
    <property type="project" value="EnsemblFungi"/>
</dbReference>
<evidence type="ECO:0000256" key="7">
    <source>
        <dbReference type="SAM" id="MobiDB-lite"/>
    </source>
</evidence>
<dbReference type="GO" id="GO:0008270">
    <property type="term" value="F:zinc ion binding"/>
    <property type="evidence" value="ECO:0007669"/>
    <property type="project" value="UniProtKB-KW"/>
</dbReference>
<evidence type="ECO:0000256" key="6">
    <source>
        <dbReference type="PROSITE-ProRule" id="PRU00047"/>
    </source>
</evidence>
<dbReference type="EMBL" id="HE612858">
    <property type="protein sequence ID" value="CCE62423.1"/>
    <property type="molecule type" value="Genomic_DNA"/>
</dbReference>
<dbReference type="SUPFAM" id="SSF57756">
    <property type="entry name" value="Retrovirus zinc finger-like domains"/>
    <property type="match status" value="1"/>
</dbReference>
<dbReference type="InterPro" id="IPR033489">
    <property type="entry name" value="RBBP6"/>
</dbReference>
<keyword evidence="4" id="KW-0862">Zinc</keyword>
<feature type="region of interest" description="Disordered" evidence="7">
    <location>
        <begin position="444"/>
        <end position="482"/>
    </location>
</feature>
<dbReference type="GO" id="GO:0006511">
    <property type="term" value="P:ubiquitin-dependent protein catabolic process"/>
    <property type="evidence" value="ECO:0007669"/>
    <property type="project" value="TreeGrafter"/>
</dbReference>
<dbReference type="STRING" id="1071381.G8BRP7"/>
<dbReference type="SMART" id="SM01180">
    <property type="entry name" value="DWNN"/>
    <property type="match status" value="1"/>
</dbReference>
<dbReference type="OMA" id="CGAKDHW"/>
<dbReference type="GO" id="GO:0005847">
    <property type="term" value="C:mRNA cleavage and polyadenylation specificity factor complex"/>
    <property type="evidence" value="ECO:0007669"/>
    <property type="project" value="EnsemblFungi"/>
</dbReference>
<evidence type="ECO:0000259" key="8">
    <source>
        <dbReference type="PROSITE" id="PS50158"/>
    </source>
</evidence>
<evidence type="ECO:0000256" key="1">
    <source>
        <dbReference type="ARBA" id="ARBA00004123"/>
    </source>
</evidence>
<dbReference type="CDD" id="cd16620">
    <property type="entry name" value="vRING-HC-C4C4_RBBP6"/>
    <property type="match status" value="1"/>
</dbReference>
<dbReference type="GO" id="GO:0036002">
    <property type="term" value="F:pre-mRNA binding"/>
    <property type="evidence" value="ECO:0007669"/>
    <property type="project" value="EnsemblFungi"/>
</dbReference>
<dbReference type="PANTHER" id="PTHR15439">
    <property type="entry name" value="RETINOBLASTOMA-BINDING PROTEIN 6"/>
    <property type="match status" value="1"/>
</dbReference>
<keyword evidence="3 6" id="KW-0863">Zinc-finger</keyword>
<gene>
    <name evidence="10" type="primary">TPHA0C02700</name>
    <name evidence="10" type="ordered locus">TPHA_0C02700</name>
</gene>
<dbReference type="AlphaFoldDB" id="G8BRP7"/>
<name>G8BRP7_TETPH</name>
<dbReference type="RefSeq" id="XP_003684857.1">
    <property type="nucleotide sequence ID" value="XM_003684809.1"/>
</dbReference>
<dbReference type="Gene3D" id="3.10.20.90">
    <property type="entry name" value="Phosphatidylinositol 3-kinase Catalytic Subunit, Chain A, domain 1"/>
    <property type="match status" value="1"/>
</dbReference>
<dbReference type="eggNOG" id="KOG0314">
    <property type="taxonomic scope" value="Eukaryota"/>
</dbReference>
<sequence length="482" mass="53796">MSSVIFYRFRSQKDPSRILFDGTGLTVFDLKREIIFENKLGDGLDFQLKLFTPDTEEEYEDDAQVIPRSSSVIVRRSPAIKATNLNSRPKLGALAAVGNATRYVTGKPRVLQKKSTVLGGNPASPSRPVTGVTEEERIANMFANQENQWEQTQQEMSSATPVFFKSASGAANNSDADGPPPPGYMCYRCGGRDHWIKNCPTNTDPNFEGKRIKRTTGIPKKFLKSVEIDPDSMTAEEMAQKKIMITDEGKFVVQVADQTSWEDYQRKQQNRLLNGNNVYRKGYYKDLPESLKCPITGGLLKDPIKTKCCNKYFSKTALEDSLVESDFVCPGCDTPDILLDSLVEDKERKQEVDKYIEEHKSNQESLNVTDNIIPDITAGVTRHDVNQINNVNNQLSNAEPDAKKRKLNEQQAGTPNAMPAVPMPMPPFGMAPFPMAPFPMAPFPMPFPMQSAPQQQLNQTNSTNSNTDDKVNTSTSKEQTNN</sequence>
<evidence type="ECO:0000313" key="11">
    <source>
        <dbReference type="Proteomes" id="UP000005666"/>
    </source>
</evidence>
<dbReference type="InterPro" id="IPR036875">
    <property type="entry name" value="Znf_CCHC_sf"/>
</dbReference>
<dbReference type="SMART" id="SM00343">
    <property type="entry name" value="ZnF_C2HC"/>
    <property type="match status" value="1"/>
</dbReference>
<dbReference type="Pfam" id="PF08783">
    <property type="entry name" value="DWNN"/>
    <property type="match status" value="1"/>
</dbReference>
<evidence type="ECO:0000313" key="10">
    <source>
        <dbReference type="EMBL" id="CCE62423.1"/>
    </source>
</evidence>
<evidence type="ECO:0000259" key="9">
    <source>
        <dbReference type="PROSITE" id="PS51282"/>
    </source>
</evidence>
<dbReference type="GO" id="GO:0005829">
    <property type="term" value="C:cytosol"/>
    <property type="evidence" value="ECO:0007669"/>
    <property type="project" value="EnsemblFungi"/>
</dbReference>
<feature type="region of interest" description="Disordered" evidence="7">
    <location>
        <begin position="393"/>
        <end position="416"/>
    </location>
</feature>
<organism evidence="10 11">
    <name type="scientific">Tetrapisispora phaffii (strain ATCC 24235 / CBS 4417 / NBRC 1672 / NRRL Y-8282 / UCD 70-5)</name>
    <name type="common">Yeast</name>
    <name type="synonym">Fabospora phaffii</name>
    <dbReference type="NCBI Taxonomy" id="1071381"/>
    <lineage>
        <taxon>Eukaryota</taxon>
        <taxon>Fungi</taxon>
        <taxon>Dikarya</taxon>
        <taxon>Ascomycota</taxon>
        <taxon>Saccharomycotina</taxon>
        <taxon>Saccharomycetes</taxon>
        <taxon>Saccharomycetales</taxon>
        <taxon>Saccharomycetaceae</taxon>
        <taxon>Tetrapisispora</taxon>
    </lineage>
</organism>
<feature type="compositionally biased region" description="Low complexity" evidence="7">
    <location>
        <begin position="454"/>
        <end position="476"/>
    </location>
</feature>
<dbReference type="InterPro" id="IPR001878">
    <property type="entry name" value="Znf_CCHC"/>
</dbReference>
<dbReference type="SUPFAM" id="SSF57850">
    <property type="entry name" value="RING/U-box"/>
    <property type="match status" value="1"/>
</dbReference>
<dbReference type="InterPro" id="IPR013083">
    <property type="entry name" value="Znf_RING/FYVE/PHD"/>
</dbReference>
<dbReference type="GO" id="GO:0006369">
    <property type="term" value="P:termination of RNA polymerase II transcription"/>
    <property type="evidence" value="ECO:0007669"/>
    <property type="project" value="EnsemblFungi"/>
</dbReference>
<accession>G8BRP7</accession>
<comment type="subcellular location">
    <subcellularLocation>
        <location evidence="1">Nucleus</location>
    </subcellularLocation>
</comment>
<protein>
    <recommendedName>
        <fullName evidence="12">DWNN domain-containing protein</fullName>
    </recommendedName>
</protein>
<keyword evidence="2" id="KW-0479">Metal-binding</keyword>
<dbReference type="PROSITE" id="PS50158">
    <property type="entry name" value="ZF_CCHC"/>
    <property type="match status" value="1"/>
</dbReference>
<evidence type="ECO:0000256" key="4">
    <source>
        <dbReference type="ARBA" id="ARBA00022833"/>
    </source>
</evidence>
<feature type="domain" description="DWNN" evidence="9">
    <location>
        <begin position="5"/>
        <end position="78"/>
    </location>
</feature>